<proteinExistence type="predicted"/>
<gene>
    <name evidence="3" type="ORF">PLEPLA_LOCUS1039</name>
</gene>
<evidence type="ECO:0000256" key="2">
    <source>
        <dbReference type="SAM" id="SignalP"/>
    </source>
</evidence>
<protein>
    <recommendedName>
        <fullName evidence="5">Secreted protein</fullName>
    </recommendedName>
</protein>
<comment type="caution">
    <text evidence="3">The sequence shown here is derived from an EMBL/GenBank/DDBJ whole genome shotgun (WGS) entry which is preliminary data.</text>
</comment>
<dbReference type="Proteomes" id="UP001153269">
    <property type="component" value="Unassembled WGS sequence"/>
</dbReference>
<feature type="chain" id="PRO_5040360663" description="Secreted protein" evidence="2">
    <location>
        <begin position="29"/>
        <end position="70"/>
    </location>
</feature>
<dbReference type="EMBL" id="CADEAL010000050">
    <property type="protein sequence ID" value="CAB1413339.1"/>
    <property type="molecule type" value="Genomic_DNA"/>
</dbReference>
<dbReference type="AlphaFoldDB" id="A0A9N7TK56"/>
<evidence type="ECO:0000313" key="4">
    <source>
        <dbReference type="Proteomes" id="UP001153269"/>
    </source>
</evidence>
<keyword evidence="4" id="KW-1185">Reference proteome</keyword>
<organism evidence="3 4">
    <name type="scientific">Pleuronectes platessa</name>
    <name type="common">European plaice</name>
    <dbReference type="NCBI Taxonomy" id="8262"/>
    <lineage>
        <taxon>Eukaryota</taxon>
        <taxon>Metazoa</taxon>
        <taxon>Chordata</taxon>
        <taxon>Craniata</taxon>
        <taxon>Vertebrata</taxon>
        <taxon>Euteleostomi</taxon>
        <taxon>Actinopterygii</taxon>
        <taxon>Neopterygii</taxon>
        <taxon>Teleostei</taxon>
        <taxon>Neoteleostei</taxon>
        <taxon>Acanthomorphata</taxon>
        <taxon>Carangaria</taxon>
        <taxon>Pleuronectiformes</taxon>
        <taxon>Pleuronectoidei</taxon>
        <taxon>Pleuronectidae</taxon>
        <taxon>Pleuronectes</taxon>
    </lineage>
</organism>
<accession>A0A9N7TK56</accession>
<feature type="signal peptide" evidence="2">
    <location>
        <begin position="1"/>
        <end position="28"/>
    </location>
</feature>
<name>A0A9N7TK56_PLEPL</name>
<evidence type="ECO:0000313" key="3">
    <source>
        <dbReference type="EMBL" id="CAB1413339.1"/>
    </source>
</evidence>
<reference evidence="3" key="1">
    <citation type="submission" date="2020-03" db="EMBL/GenBank/DDBJ databases">
        <authorList>
            <person name="Weist P."/>
        </authorList>
    </citation>
    <scope>NUCLEOTIDE SEQUENCE</scope>
</reference>
<feature type="region of interest" description="Disordered" evidence="1">
    <location>
        <begin position="27"/>
        <end position="47"/>
    </location>
</feature>
<feature type="compositionally biased region" description="Basic and acidic residues" evidence="1">
    <location>
        <begin position="27"/>
        <end position="42"/>
    </location>
</feature>
<evidence type="ECO:0000256" key="1">
    <source>
        <dbReference type="SAM" id="MobiDB-lite"/>
    </source>
</evidence>
<keyword evidence="2" id="KW-0732">Signal</keyword>
<evidence type="ECO:0008006" key="5">
    <source>
        <dbReference type="Google" id="ProtNLM"/>
    </source>
</evidence>
<sequence length="70" mass="8043">MSLGLFRICSSTLFIYLLYQWRCRKSHGEQSRDATKPEDSPRNTDAFTDSGCCCVEVAAFCVFVRLRRPC</sequence>